<feature type="domain" description="TonB-dependent receptor plug" evidence="11">
    <location>
        <begin position="105"/>
        <end position="210"/>
    </location>
</feature>
<name>A0ABQ3I6M8_9BACT</name>
<evidence type="ECO:0000256" key="1">
    <source>
        <dbReference type="ARBA" id="ARBA00004571"/>
    </source>
</evidence>
<evidence type="ECO:0000256" key="3">
    <source>
        <dbReference type="ARBA" id="ARBA00022452"/>
    </source>
</evidence>
<dbReference type="NCBIfam" id="TIGR04057">
    <property type="entry name" value="SusC_RagA_signa"/>
    <property type="match status" value="1"/>
</dbReference>
<keyword evidence="5 9" id="KW-0798">TonB box</keyword>
<evidence type="ECO:0000256" key="7">
    <source>
        <dbReference type="ARBA" id="ARBA00023237"/>
    </source>
</evidence>
<feature type="domain" description="TonB-dependent receptor-like beta-barrel" evidence="10">
    <location>
        <begin position="400"/>
        <end position="753"/>
    </location>
</feature>
<dbReference type="Pfam" id="PF07715">
    <property type="entry name" value="Plug"/>
    <property type="match status" value="1"/>
</dbReference>
<dbReference type="Pfam" id="PF13715">
    <property type="entry name" value="CarbopepD_reg_2"/>
    <property type="match status" value="1"/>
</dbReference>
<dbReference type="Proteomes" id="UP000658258">
    <property type="component" value="Unassembled WGS sequence"/>
</dbReference>
<dbReference type="SUPFAM" id="SSF56935">
    <property type="entry name" value="Porins"/>
    <property type="match status" value="1"/>
</dbReference>
<dbReference type="Gene3D" id="2.170.130.10">
    <property type="entry name" value="TonB-dependent receptor, plug domain"/>
    <property type="match status" value="1"/>
</dbReference>
<dbReference type="InterPro" id="IPR039426">
    <property type="entry name" value="TonB-dep_rcpt-like"/>
</dbReference>
<dbReference type="InterPro" id="IPR023996">
    <property type="entry name" value="TonB-dep_OMP_SusC/RagA"/>
</dbReference>
<keyword evidence="4 8" id="KW-0812">Transmembrane</keyword>
<accession>A0ABQ3I6M8</accession>
<protein>
    <submittedName>
        <fullName evidence="12">SusC/RagA family TonB-linked outer membrane protein</fullName>
    </submittedName>
</protein>
<organism evidence="12 13">
    <name type="scientific">Roseivirga thermotolerans</name>
    <dbReference type="NCBI Taxonomy" id="1758176"/>
    <lineage>
        <taxon>Bacteria</taxon>
        <taxon>Pseudomonadati</taxon>
        <taxon>Bacteroidota</taxon>
        <taxon>Cytophagia</taxon>
        <taxon>Cytophagales</taxon>
        <taxon>Roseivirgaceae</taxon>
        <taxon>Roseivirga</taxon>
    </lineage>
</organism>
<dbReference type="InterPro" id="IPR008969">
    <property type="entry name" value="CarboxyPept-like_regulatory"/>
</dbReference>
<evidence type="ECO:0000313" key="12">
    <source>
        <dbReference type="EMBL" id="GHE67453.1"/>
    </source>
</evidence>
<evidence type="ECO:0000259" key="10">
    <source>
        <dbReference type="Pfam" id="PF00593"/>
    </source>
</evidence>
<dbReference type="InterPro" id="IPR037066">
    <property type="entry name" value="Plug_dom_sf"/>
</dbReference>
<evidence type="ECO:0000256" key="9">
    <source>
        <dbReference type="RuleBase" id="RU003357"/>
    </source>
</evidence>
<dbReference type="SUPFAM" id="SSF49464">
    <property type="entry name" value="Carboxypeptidase regulatory domain-like"/>
    <property type="match status" value="1"/>
</dbReference>
<dbReference type="InterPro" id="IPR023997">
    <property type="entry name" value="TonB-dep_OMP_SusC/RagA_CS"/>
</dbReference>
<comment type="subcellular location">
    <subcellularLocation>
        <location evidence="1 8">Cell outer membrane</location>
        <topology evidence="1 8">Multi-pass membrane protein</topology>
    </subcellularLocation>
</comment>
<dbReference type="Pfam" id="PF00593">
    <property type="entry name" value="TonB_dep_Rec_b-barrel"/>
    <property type="match status" value="1"/>
</dbReference>
<dbReference type="InterPro" id="IPR036942">
    <property type="entry name" value="Beta-barrel_TonB_sf"/>
</dbReference>
<gene>
    <name evidence="12" type="ORF">GCM10011340_23710</name>
</gene>
<comment type="similarity">
    <text evidence="8 9">Belongs to the TonB-dependent receptor family.</text>
</comment>
<proteinExistence type="inferred from homology"/>
<dbReference type="EMBL" id="BNAG01000003">
    <property type="protein sequence ID" value="GHE67453.1"/>
    <property type="molecule type" value="Genomic_DNA"/>
</dbReference>
<dbReference type="Gene3D" id="2.40.170.20">
    <property type="entry name" value="TonB-dependent receptor, beta-barrel domain"/>
    <property type="match status" value="1"/>
</dbReference>
<evidence type="ECO:0000256" key="2">
    <source>
        <dbReference type="ARBA" id="ARBA00022448"/>
    </source>
</evidence>
<sequence>MCALAQPAWAQSVVVTGTVISSEDGQPLPTVTVREKNTNNGMTTDMNGRYRLTVSGKDAVLVFSFVGFVTQEVVVGNQTTINITLNPNVSELGEVVVIGYGSQEQKDLTSSISTVKTDEINKTPTAQAMQALQGKVPGLQIVSSGAPGAAPTVRVRGIGSLEGNAAPLYVVDGMFFESIDFLNPADIETISVLKDASASAIYGVRASNGVILIETKSGSYNKQAEVVYDGYYGVQVAQNVLKLANAQQFTEYALATGSSADAAFIDNAFQRFGRSRINPNVPNVNTDWYGQVLETAAPIQNHSLTVSGGSDNTRYSLGVNYFQQDGLLKSTRNEYERLNLRSKIDFDVNENLRVGGNINISNGTQYVAENSVWFKTYFAVPILPVYDDLNTAATPVRLSNAQTLGYRGSQNPMYDLLYNDNRNKIGKFLANFYAEADLIPDRLTFRTAYNYSYSNINSRNVNFEYSDGVTDFQSSIRRSHATSFNQIWDNYLTYKQNIGLHNITAVAGYSFRSESTEGLFARGTELDPSPSRIQEELWYISLADVIDQGGVGDFGAKTYGSSYFTRLAYNYDDRYLLYGTYRRDGTNIFQQKWGNFFTIGAGWVLSEENFFNLSGVDFLKIRGGWGQLGNAGVTPSVGAPTVEQRFLAIDGVRVPGNVVIPTYDYVDRWETTEELNIGVSSRMFNERLSVEADYFQRDTKDAAVTIILPLIRENVRRSAAGIRNSGIEVAMNWSDELANGISYRVGGNFATLNNEVLTLGGPQYLDGGQAEFRQRSIVGQPLQAFFGYETDGIFQNQNEINNSGYTAEFINDSGIEPGDFRYKDQNGDGVIDDQDRVVLGSFLPTLTYGFNLAVSYKNFDFSADFQGQSGHSILNRKRGEIIFTTDTNIDAELATNLWTGEGTSNKYPSAAGLRKGWNQSMSDYFVEDGSYFRIQNVRLAYNIRNKTVLGTDIPDARITFTAERPLTVFNYNGFNPEVANGIDRQTYPIPAVYTLGLNIKF</sequence>
<evidence type="ECO:0000256" key="5">
    <source>
        <dbReference type="ARBA" id="ARBA00023077"/>
    </source>
</evidence>
<dbReference type="InterPro" id="IPR012910">
    <property type="entry name" value="Plug_dom"/>
</dbReference>
<evidence type="ECO:0000313" key="13">
    <source>
        <dbReference type="Proteomes" id="UP000658258"/>
    </source>
</evidence>
<evidence type="ECO:0000256" key="4">
    <source>
        <dbReference type="ARBA" id="ARBA00022692"/>
    </source>
</evidence>
<evidence type="ECO:0000259" key="11">
    <source>
        <dbReference type="Pfam" id="PF07715"/>
    </source>
</evidence>
<keyword evidence="7 8" id="KW-0998">Cell outer membrane</keyword>
<comment type="caution">
    <text evidence="12">The sequence shown here is derived from an EMBL/GenBank/DDBJ whole genome shotgun (WGS) entry which is preliminary data.</text>
</comment>
<dbReference type="InterPro" id="IPR000531">
    <property type="entry name" value="Beta-barrel_TonB"/>
</dbReference>
<dbReference type="Gene3D" id="2.60.40.1120">
    <property type="entry name" value="Carboxypeptidase-like, regulatory domain"/>
    <property type="match status" value="1"/>
</dbReference>
<evidence type="ECO:0000256" key="6">
    <source>
        <dbReference type="ARBA" id="ARBA00023136"/>
    </source>
</evidence>
<dbReference type="PROSITE" id="PS52016">
    <property type="entry name" value="TONB_DEPENDENT_REC_3"/>
    <property type="match status" value="1"/>
</dbReference>
<keyword evidence="2 8" id="KW-0813">Transport</keyword>
<dbReference type="NCBIfam" id="TIGR04056">
    <property type="entry name" value="OMP_RagA_SusC"/>
    <property type="match status" value="1"/>
</dbReference>
<keyword evidence="3 8" id="KW-1134">Transmembrane beta strand</keyword>
<keyword evidence="6 8" id="KW-0472">Membrane</keyword>
<evidence type="ECO:0000256" key="8">
    <source>
        <dbReference type="PROSITE-ProRule" id="PRU01360"/>
    </source>
</evidence>
<keyword evidence="13" id="KW-1185">Reference proteome</keyword>
<reference evidence="13" key="1">
    <citation type="journal article" date="2019" name="Int. J. Syst. Evol. Microbiol.">
        <title>The Global Catalogue of Microorganisms (GCM) 10K type strain sequencing project: providing services to taxonomists for standard genome sequencing and annotation.</title>
        <authorList>
            <consortium name="The Broad Institute Genomics Platform"/>
            <consortium name="The Broad Institute Genome Sequencing Center for Infectious Disease"/>
            <person name="Wu L."/>
            <person name="Ma J."/>
        </authorList>
    </citation>
    <scope>NUCLEOTIDE SEQUENCE [LARGE SCALE GENOMIC DNA]</scope>
    <source>
        <strain evidence="13">CGMCC 1.15111</strain>
    </source>
</reference>